<evidence type="ECO:0000313" key="3">
    <source>
        <dbReference type="Proteomes" id="UP000199032"/>
    </source>
</evidence>
<protein>
    <submittedName>
        <fullName evidence="2">Uncharacterized protein</fullName>
    </submittedName>
</protein>
<gene>
    <name evidence="2" type="ORF">COMA1_10744</name>
</gene>
<name>A0A0S4L7R2_9BACT</name>
<reference evidence="2 3" key="1">
    <citation type="submission" date="2015-10" db="EMBL/GenBank/DDBJ databases">
        <authorList>
            <person name="Gilbert D.G."/>
        </authorList>
    </citation>
    <scope>NUCLEOTIDE SEQUENCE [LARGE SCALE GENOMIC DNA]</scope>
    <source>
        <strain evidence="2">COMA1</strain>
    </source>
</reference>
<organism evidence="2 3">
    <name type="scientific">Candidatus Nitrospira nitrosa</name>
    <dbReference type="NCBI Taxonomy" id="1742972"/>
    <lineage>
        <taxon>Bacteria</taxon>
        <taxon>Pseudomonadati</taxon>
        <taxon>Nitrospirota</taxon>
        <taxon>Nitrospiria</taxon>
        <taxon>Nitrospirales</taxon>
        <taxon>Nitrospiraceae</taxon>
        <taxon>Nitrospira</taxon>
    </lineage>
</organism>
<feature type="coiled-coil region" evidence="1">
    <location>
        <begin position="286"/>
        <end position="313"/>
    </location>
</feature>
<keyword evidence="3" id="KW-1185">Reference proteome</keyword>
<dbReference type="RefSeq" id="WP_090743853.1">
    <property type="nucleotide sequence ID" value="NZ_CZQA01000001.1"/>
</dbReference>
<dbReference type="Proteomes" id="UP000199032">
    <property type="component" value="Unassembled WGS sequence"/>
</dbReference>
<sequence>MVQEEDLELYRSQLLDSISERPSCSVRDRLDAIQVYVNERRVGELKGADIEATLRVHGVDHVETVQLRTEDGQLLGGLVAPESGFRTTRVQLSADTVELCVQNTMQGGSLSAVFIPAPSFWNRSWTILADVADRWVIRRPESTMAYGIRTVVFTQVLLATAVIGLVADRAMIWLAPEHSVASTVQAEALRTASIAEIDQLAKQLRELRSMQTKVGDALQSQEKGMTLLHQTMARLSSTQESVASSVVMVKEEIEKRQESAEREADRPVQLPVGHEGVDQEQFETAIHGLAADNDRLSKQIAGLEEHNRTLTAKLHMAIAHVAKAAEQSSERVVAREDDMARKHQLVPVVDSRQSTQTQPFLFWVTFSEGTTQESIDQWVNGMKGHKGVQNEGWQEVQILPPPVPPDTFLEQIKGDKIIKEARLTH</sequence>
<accession>A0A0S4L7R2</accession>
<dbReference type="STRING" id="1742972.COMA1_10744"/>
<keyword evidence="1" id="KW-0175">Coiled coil</keyword>
<dbReference type="EMBL" id="CZQA01000001">
    <property type="protein sequence ID" value="CUS32648.1"/>
    <property type="molecule type" value="Genomic_DNA"/>
</dbReference>
<evidence type="ECO:0000313" key="2">
    <source>
        <dbReference type="EMBL" id="CUS32648.1"/>
    </source>
</evidence>
<evidence type="ECO:0000256" key="1">
    <source>
        <dbReference type="SAM" id="Coils"/>
    </source>
</evidence>
<proteinExistence type="predicted"/>
<dbReference type="AlphaFoldDB" id="A0A0S4L7R2"/>
<dbReference type="OrthoDB" id="9786197at2"/>